<evidence type="ECO:0000256" key="1">
    <source>
        <dbReference type="ARBA" id="ARBA00000068"/>
    </source>
</evidence>
<keyword evidence="10" id="KW-0539">Nucleus</keyword>
<keyword evidence="12" id="KW-0812">Transmembrane</keyword>
<keyword evidence="4" id="KW-0677">Repeat</keyword>
<keyword evidence="6 10" id="KW-0408">Iron</keyword>
<dbReference type="Pfam" id="PF13646">
    <property type="entry name" value="HEAT_2"/>
    <property type="match status" value="2"/>
</dbReference>
<dbReference type="PANTHER" id="PTHR12697">
    <property type="entry name" value="PBS LYASE HEAT-LIKE PROTEIN"/>
    <property type="match status" value="1"/>
</dbReference>
<dbReference type="SMART" id="SM00567">
    <property type="entry name" value="EZ_HEAT"/>
    <property type="match status" value="6"/>
</dbReference>
<dbReference type="GO" id="GO:0019135">
    <property type="term" value="F:deoxyhypusine monooxygenase activity"/>
    <property type="evidence" value="ECO:0007669"/>
    <property type="project" value="UniProtKB-UniRule"/>
</dbReference>
<sequence length="581" mass="64268">MATVSASELKALEECLLNVSGKVPLHVRFRALFTLKGLKTEEAVSIIGKGFADDSALLKHELAYCLGQVKSTSALPTLESVLRDGSEDPMVRHEAAEAMGAISSTTSIPVLEEFLSDPEQAVRETCEIAIAKIEWDNSPEGKQHHAEEQNAAPVYTSIDPAPPTSGLLKGAPKPEQLSESTVEQLQAQLVDTKLSLFERYRAMFALRNIGTPAAVDALASGFSDNSALFKHEIAFIFGQLLSPHSVPALLEVLRNVSESDMVRHEAAEALGGIGTPEVLPHLREWMTRDDSPQVVKESCQVAIDMWEHENSGEFQYANGLETAASVKCRSKAGLDDSDRLFLKLLVLFLLVADTVNTVFDFLYLYHVLIQHFGETALLEEADWLFATDPVITGLIATTVQLFFAWRIRVLTKNWFLVCIVTALAVAGFVGAAVTTYEVGRTPKFVDFRNFKAVVILWLTSESVGDMLITGILVRFLCVYSLVLVHLIIKCLTFFYRRKHKTGFKNSDMIVDRIIRVTVQTGLITSIVAILDLIFFLADVRILYLTLRISNNQAIQNPGLAHWNAPYLQLPALQAVHQLDDE</sequence>
<dbReference type="FunFam" id="1.25.10.10:FF:000099">
    <property type="entry name" value="Deoxyhypusine hydroxylase"/>
    <property type="match status" value="1"/>
</dbReference>
<protein>
    <recommendedName>
        <fullName evidence="10">Deoxyhypusine hydroxylase</fullName>
        <shortName evidence="10">DOHH</shortName>
        <ecNumber evidence="10">1.14.99.29</ecNumber>
    </recommendedName>
    <alternativeName>
        <fullName evidence="10">Deoxyhypusine dioxygenase</fullName>
    </alternativeName>
    <alternativeName>
        <fullName evidence="10">Deoxyhypusine monooxygenase</fullName>
    </alternativeName>
</protein>
<dbReference type="AlphaFoldDB" id="A0A8H5FKL1"/>
<dbReference type="GO" id="GO:0046872">
    <property type="term" value="F:metal ion binding"/>
    <property type="evidence" value="ECO:0007669"/>
    <property type="project" value="UniProtKB-KW"/>
</dbReference>
<keyword evidence="7 10" id="KW-0503">Monooxygenase</keyword>
<dbReference type="GO" id="GO:0005737">
    <property type="term" value="C:cytoplasm"/>
    <property type="evidence" value="ECO:0007669"/>
    <property type="project" value="UniProtKB-SubCell"/>
</dbReference>
<feature type="transmembrane region" description="Helical" evidence="12">
    <location>
        <begin position="471"/>
        <end position="495"/>
    </location>
</feature>
<feature type="binding site" evidence="10">
    <location>
        <position position="60"/>
    </location>
    <ligand>
        <name>Fe cation</name>
        <dbReference type="ChEBI" id="CHEBI:24875"/>
        <label>1</label>
    </ligand>
</feature>
<keyword evidence="5 10" id="KW-0560">Oxidoreductase</keyword>
<evidence type="ECO:0000256" key="11">
    <source>
        <dbReference type="PROSITE-ProRule" id="PRU00103"/>
    </source>
</evidence>
<comment type="subcellular location">
    <subcellularLocation>
        <location evidence="10">Cytoplasm</location>
    </subcellularLocation>
    <subcellularLocation>
        <location evidence="10">Nucleus</location>
    </subcellularLocation>
</comment>
<feature type="binding site" evidence="10">
    <location>
        <position position="93"/>
    </location>
    <ligand>
        <name>Fe cation</name>
        <dbReference type="ChEBI" id="CHEBI:24875"/>
        <label>1</label>
    </ligand>
</feature>
<evidence type="ECO:0000256" key="10">
    <source>
        <dbReference type="HAMAP-Rule" id="MF_03101"/>
    </source>
</evidence>
<keyword evidence="12" id="KW-0472">Membrane</keyword>
<evidence type="ECO:0000256" key="4">
    <source>
        <dbReference type="ARBA" id="ARBA00022737"/>
    </source>
</evidence>
<feature type="transmembrane region" description="Helical" evidence="12">
    <location>
        <begin position="415"/>
        <end position="436"/>
    </location>
</feature>
<keyword evidence="10" id="KW-0963">Cytoplasm</keyword>
<gene>
    <name evidence="10" type="primary">LIA1</name>
    <name evidence="13" type="ORF">D9611_007515</name>
</gene>
<evidence type="ECO:0000256" key="2">
    <source>
        <dbReference type="ARBA" id="ARBA00005041"/>
    </source>
</evidence>
<keyword evidence="12" id="KW-1133">Transmembrane helix</keyword>
<dbReference type="PROSITE" id="PS50077">
    <property type="entry name" value="HEAT_REPEAT"/>
    <property type="match status" value="1"/>
</dbReference>
<dbReference type="Proteomes" id="UP000541558">
    <property type="component" value="Unassembled WGS sequence"/>
</dbReference>
<feature type="transmembrane region" description="Helical" evidence="12">
    <location>
        <begin position="516"/>
        <end position="537"/>
    </location>
</feature>
<comment type="cofactor">
    <cofactor evidence="10">
        <name>Fe(2+)</name>
        <dbReference type="ChEBI" id="CHEBI:29033"/>
    </cofactor>
    <text evidence="10">Binds 2 Fe(2+) ions per subunit.</text>
</comment>
<comment type="function">
    <text evidence="9">Catalyzes the hydroxylation of the N(6)-(4-aminobutyl)-L-lysine intermediate produced by deoxyhypusine synthase/DHPS on a critical lysine of the eukaryotic translation initiation factor 5A/eIF-5A. This is the second step of the post-translational modification of that lysine into an unusual amino acid residue named hypusine. Hypusination is unique to mature eIF-5A factor and is essential for its function.</text>
</comment>
<dbReference type="InterPro" id="IPR021133">
    <property type="entry name" value="HEAT_type_2"/>
</dbReference>
<dbReference type="InterPro" id="IPR011989">
    <property type="entry name" value="ARM-like"/>
</dbReference>
<dbReference type="InterPro" id="IPR004155">
    <property type="entry name" value="PBS_lyase_HEAT"/>
</dbReference>
<keyword evidence="3 10" id="KW-0479">Metal-binding</keyword>
<dbReference type="GO" id="GO:0005634">
    <property type="term" value="C:nucleus"/>
    <property type="evidence" value="ECO:0007669"/>
    <property type="project" value="UniProtKB-SubCell"/>
</dbReference>
<comment type="caution">
    <text evidence="13">The sequence shown here is derived from an EMBL/GenBank/DDBJ whole genome shotgun (WGS) entry which is preliminary data.</text>
</comment>
<feature type="repeat" description="HEAT" evidence="11">
    <location>
        <begin position="74"/>
        <end position="114"/>
    </location>
</feature>
<feature type="binding site" evidence="10">
    <location>
        <position position="265"/>
    </location>
    <ligand>
        <name>Fe cation</name>
        <dbReference type="ChEBI" id="CHEBI:24875"/>
        <label>2</label>
    </ligand>
</feature>
<reference evidence="13 14" key="1">
    <citation type="journal article" date="2020" name="ISME J.">
        <title>Uncovering the hidden diversity of litter-decomposition mechanisms in mushroom-forming fungi.</title>
        <authorList>
            <person name="Floudas D."/>
            <person name="Bentzer J."/>
            <person name="Ahren D."/>
            <person name="Johansson T."/>
            <person name="Persson P."/>
            <person name="Tunlid A."/>
        </authorList>
    </citation>
    <scope>NUCLEOTIDE SEQUENCE [LARGE SCALE GENOMIC DNA]</scope>
    <source>
        <strain evidence="13 14">CBS 175.51</strain>
    </source>
</reference>
<feature type="binding site" evidence="10">
    <location>
        <position position="61"/>
    </location>
    <ligand>
        <name>Fe cation</name>
        <dbReference type="ChEBI" id="CHEBI:24875"/>
        <label>1</label>
    </ligand>
</feature>
<feature type="binding site" evidence="10">
    <location>
        <position position="94"/>
    </location>
    <ligand>
        <name>Fe cation</name>
        <dbReference type="ChEBI" id="CHEBI:24875"/>
        <label>1</label>
    </ligand>
</feature>
<dbReference type="InterPro" id="IPR016024">
    <property type="entry name" value="ARM-type_fold"/>
</dbReference>
<evidence type="ECO:0000313" key="14">
    <source>
        <dbReference type="Proteomes" id="UP000541558"/>
    </source>
</evidence>
<evidence type="ECO:0000256" key="12">
    <source>
        <dbReference type="SAM" id="Phobius"/>
    </source>
</evidence>
<feature type="transmembrane region" description="Helical" evidence="12">
    <location>
        <begin position="340"/>
        <end position="363"/>
    </location>
</feature>
<dbReference type="InterPro" id="IPR027517">
    <property type="entry name" value="Deoxyhypusine_hydroxylase"/>
</dbReference>
<dbReference type="Gene3D" id="1.25.10.10">
    <property type="entry name" value="Leucine-rich Repeat Variant"/>
    <property type="match status" value="2"/>
</dbReference>
<comment type="similarity">
    <text evidence="10">Belongs to the deoxyhypusine hydroxylase family.</text>
</comment>
<dbReference type="HAMAP" id="MF_03101">
    <property type="entry name" value="Deoxyhypusine_hydroxylase"/>
    <property type="match status" value="1"/>
</dbReference>
<evidence type="ECO:0000256" key="6">
    <source>
        <dbReference type="ARBA" id="ARBA00023004"/>
    </source>
</evidence>
<keyword evidence="14" id="KW-1185">Reference proteome</keyword>
<comment type="catalytic activity">
    <reaction evidence="1 10">
        <text>[eIF5A protein]-deoxyhypusine + AH2 + O2 = [eIF5A protein]-hypusine + A + H2O</text>
        <dbReference type="Rhea" id="RHEA:14101"/>
        <dbReference type="Rhea" id="RHEA-COMP:10144"/>
        <dbReference type="Rhea" id="RHEA-COMP:12592"/>
        <dbReference type="ChEBI" id="CHEBI:13193"/>
        <dbReference type="ChEBI" id="CHEBI:15377"/>
        <dbReference type="ChEBI" id="CHEBI:15379"/>
        <dbReference type="ChEBI" id="CHEBI:17499"/>
        <dbReference type="ChEBI" id="CHEBI:82657"/>
        <dbReference type="ChEBI" id="CHEBI:91175"/>
        <dbReference type="EC" id="1.14.99.29"/>
    </reaction>
</comment>
<dbReference type="SUPFAM" id="SSF48371">
    <property type="entry name" value="ARM repeat"/>
    <property type="match status" value="1"/>
</dbReference>
<feature type="transmembrane region" description="Helical" evidence="12">
    <location>
        <begin position="383"/>
        <end position="403"/>
    </location>
</feature>
<proteinExistence type="inferred from homology"/>
<dbReference type="PANTHER" id="PTHR12697:SF5">
    <property type="entry name" value="DEOXYHYPUSINE HYDROXYLASE"/>
    <property type="match status" value="1"/>
</dbReference>
<accession>A0A8H5FKL1</accession>
<dbReference type="EMBL" id="JAACJK010000003">
    <property type="protein sequence ID" value="KAF5340645.1"/>
    <property type="molecule type" value="Genomic_DNA"/>
</dbReference>
<evidence type="ECO:0000313" key="13">
    <source>
        <dbReference type="EMBL" id="KAF5340645.1"/>
    </source>
</evidence>
<feature type="binding site" evidence="10">
    <location>
        <position position="232"/>
    </location>
    <ligand>
        <name>Fe cation</name>
        <dbReference type="ChEBI" id="CHEBI:24875"/>
        <label>2</label>
    </ligand>
</feature>
<evidence type="ECO:0000256" key="7">
    <source>
        <dbReference type="ARBA" id="ARBA00023033"/>
    </source>
</evidence>
<evidence type="ECO:0000256" key="8">
    <source>
        <dbReference type="ARBA" id="ARBA00023256"/>
    </source>
</evidence>
<evidence type="ECO:0000256" key="3">
    <source>
        <dbReference type="ARBA" id="ARBA00022723"/>
    </source>
</evidence>
<organism evidence="13 14">
    <name type="scientific">Ephemerocybe angulata</name>
    <dbReference type="NCBI Taxonomy" id="980116"/>
    <lineage>
        <taxon>Eukaryota</taxon>
        <taxon>Fungi</taxon>
        <taxon>Dikarya</taxon>
        <taxon>Basidiomycota</taxon>
        <taxon>Agaricomycotina</taxon>
        <taxon>Agaricomycetes</taxon>
        <taxon>Agaricomycetidae</taxon>
        <taxon>Agaricales</taxon>
        <taxon>Agaricineae</taxon>
        <taxon>Psathyrellaceae</taxon>
        <taxon>Ephemerocybe</taxon>
    </lineage>
</organism>
<evidence type="ECO:0000256" key="5">
    <source>
        <dbReference type="ARBA" id="ARBA00023002"/>
    </source>
</evidence>
<comment type="function">
    <text evidence="10">Catalyzes the hydroxylation of the N(6)-(4-aminobutyl)-L-lysine intermediate to form hypusine, an essential post-translational modification only found in mature eIF-5A factor.</text>
</comment>
<feature type="binding site" evidence="10">
    <location>
        <position position="264"/>
    </location>
    <ligand>
        <name>Fe cation</name>
        <dbReference type="ChEBI" id="CHEBI:24875"/>
        <label>2</label>
    </ligand>
</feature>
<dbReference type="UniPathway" id="UPA00354"/>
<name>A0A8H5FKL1_9AGAR</name>
<feature type="binding site" evidence="10">
    <location>
        <position position="231"/>
    </location>
    <ligand>
        <name>Fe cation</name>
        <dbReference type="ChEBI" id="CHEBI:24875"/>
        <label>2</label>
    </ligand>
</feature>
<evidence type="ECO:0000256" key="9">
    <source>
        <dbReference type="ARBA" id="ARBA00045876"/>
    </source>
</evidence>
<comment type="pathway">
    <text evidence="2 10">Protein modification; eIF5A hypusination.</text>
</comment>
<dbReference type="EC" id="1.14.99.29" evidence="10"/>
<dbReference type="OrthoDB" id="421002at2759"/>
<keyword evidence="8 10" id="KW-0386">Hypusine biosynthesis</keyword>